<evidence type="ECO:0000256" key="4">
    <source>
        <dbReference type="ARBA" id="ARBA00022630"/>
    </source>
</evidence>
<dbReference type="InterPro" id="IPR002938">
    <property type="entry name" value="FAD-bd"/>
</dbReference>
<comment type="pathway">
    <text evidence="2">Cofactor biosynthesis; ubiquinone biosynthesis.</text>
</comment>
<keyword evidence="6" id="KW-0560">Oxidoreductase</keyword>
<dbReference type="Gene3D" id="3.50.50.60">
    <property type="entry name" value="FAD/NAD(P)-binding domain"/>
    <property type="match status" value="2"/>
</dbReference>
<dbReference type="InterPro" id="IPR010971">
    <property type="entry name" value="UbiH/COQ6"/>
</dbReference>
<evidence type="ECO:0000256" key="5">
    <source>
        <dbReference type="ARBA" id="ARBA00022827"/>
    </source>
</evidence>
<evidence type="ECO:0000256" key="2">
    <source>
        <dbReference type="ARBA" id="ARBA00004749"/>
    </source>
</evidence>
<comment type="caution">
    <text evidence="9">The sequence shown here is derived from an EMBL/GenBank/DDBJ whole genome shotgun (WGS) entry which is preliminary data.</text>
</comment>
<dbReference type="GO" id="GO:0016705">
    <property type="term" value="F:oxidoreductase activity, acting on paired donors, with incorporation or reduction of molecular oxygen"/>
    <property type="evidence" value="ECO:0007669"/>
    <property type="project" value="InterPro"/>
</dbReference>
<protein>
    <submittedName>
        <fullName evidence="9">2-octaprenyl-3-methyl-6-methoxy-1,4-benzoquinol hydroxylase</fullName>
    </submittedName>
</protein>
<evidence type="ECO:0000256" key="7">
    <source>
        <dbReference type="ARBA" id="ARBA00023033"/>
    </source>
</evidence>
<keyword evidence="4" id="KW-0285">Flavoprotein</keyword>
<evidence type="ECO:0000256" key="1">
    <source>
        <dbReference type="ARBA" id="ARBA00001974"/>
    </source>
</evidence>
<dbReference type="EMBL" id="UWOC01000155">
    <property type="protein sequence ID" value="VCU09830.1"/>
    <property type="molecule type" value="Genomic_DNA"/>
</dbReference>
<name>A0A447CXA6_9BRAD</name>
<feature type="domain" description="FAD-binding" evidence="8">
    <location>
        <begin position="17"/>
        <end position="350"/>
    </location>
</feature>
<dbReference type="PANTHER" id="PTHR43876:SF7">
    <property type="entry name" value="UBIQUINONE BIOSYNTHESIS MONOOXYGENASE COQ6, MITOCHONDRIAL"/>
    <property type="match status" value="1"/>
</dbReference>
<evidence type="ECO:0000259" key="8">
    <source>
        <dbReference type="Pfam" id="PF01494"/>
    </source>
</evidence>
<keyword evidence="10" id="KW-1185">Reference proteome</keyword>
<keyword evidence="5" id="KW-0274">FAD</keyword>
<dbReference type="GO" id="GO:0004497">
    <property type="term" value="F:monooxygenase activity"/>
    <property type="evidence" value="ECO:0007669"/>
    <property type="project" value="UniProtKB-KW"/>
</dbReference>
<evidence type="ECO:0000256" key="6">
    <source>
        <dbReference type="ARBA" id="ARBA00023002"/>
    </source>
</evidence>
<accession>A0A447CXA6</accession>
<keyword evidence="7" id="KW-0503">Monooxygenase</keyword>
<proteinExistence type="inferred from homology"/>
<dbReference type="OrthoDB" id="9796623at2"/>
<dbReference type="Pfam" id="PF01494">
    <property type="entry name" value="FAD_binding_3"/>
    <property type="match status" value="1"/>
</dbReference>
<dbReference type="PRINTS" id="PR00420">
    <property type="entry name" value="RNGMNOXGNASE"/>
</dbReference>
<gene>
    <name evidence="9" type="primary">ubiF</name>
    <name evidence="9" type="ORF">RHODGE_RHODGE_03000</name>
</gene>
<dbReference type="AlphaFoldDB" id="A0A447CXA6"/>
<comment type="cofactor">
    <cofactor evidence="1">
        <name>FAD</name>
        <dbReference type="ChEBI" id="CHEBI:57692"/>
    </cofactor>
</comment>
<dbReference type="InterPro" id="IPR036188">
    <property type="entry name" value="FAD/NAD-bd_sf"/>
</dbReference>
<dbReference type="UniPathway" id="UPA00232"/>
<evidence type="ECO:0000313" key="9">
    <source>
        <dbReference type="EMBL" id="VCU09830.1"/>
    </source>
</evidence>
<dbReference type="PANTHER" id="PTHR43876">
    <property type="entry name" value="UBIQUINONE BIOSYNTHESIS MONOOXYGENASE COQ6, MITOCHONDRIAL"/>
    <property type="match status" value="1"/>
</dbReference>
<dbReference type="Proteomes" id="UP000289200">
    <property type="component" value="Unassembled WGS sequence"/>
</dbReference>
<evidence type="ECO:0000256" key="3">
    <source>
        <dbReference type="ARBA" id="ARBA00005349"/>
    </source>
</evidence>
<dbReference type="NCBIfam" id="NF005691">
    <property type="entry name" value="PRK07494.1"/>
    <property type="match status" value="1"/>
</dbReference>
<evidence type="ECO:0000313" key="10">
    <source>
        <dbReference type="Proteomes" id="UP000289200"/>
    </source>
</evidence>
<sequence>MTATGTATVDTATDTTAEVVVVGGGPAGLTAAVAIASTGAATVLVAGRPAPRDNRTTALLAGSVDALRALGVWESCRGQAAPLRSLRIVDDTGRLWRAPEVRFEATEIGLDAFGWNIANRDLVAALEARAAAMPNLTVLAEDAAGVAFARESERATVTLTSGGSVTARLVVGADGRRSPCREAAGIATRGWTYPQTALTFNLSHSREHEDTSTEFNSAQGPFTVVPLPGRRVSVVCVVAPAEAAWLQSLTPDALNAEVERRCHAILGRVTVEPGRGVFPLAVETARSFAAERLVLVGEAAHVVPPIGAQGLNLGFRDAATVAELVADAIRAGDDPGGPAVTAAYERRRRADVTTRTLAVDLLNRSLLSDLLPVQGVRGLGLWLLGRVGPLRRAVMREGVVPAFAEPKLLRGEPLA</sequence>
<comment type="similarity">
    <text evidence="3">Belongs to the UbiH/COQ6 family.</text>
</comment>
<dbReference type="SUPFAM" id="SSF51905">
    <property type="entry name" value="FAD/NAD(P)-binding domain"/>
    <property type="match status" value="1"/>
</dbReference>
<dbReference type="GO" id="GO:0006744">
    <property type="term" value="P:ubiquinone biosynthetic process"/>
    <property type="evidence" value="ECO:0007669"/>
    <property type="project" value="UniProtKB-UniPathway"/>
</dbReference>
<organism evidence="9 10">
    <name type="scientific">Rhodoplanes serenus</name>
    <dbReference type="NCBI Taxonomy" id="200615"/>
    <lineage>
        <taxon>Bacteria</taxon>
        <taxon>Pseudomonadati</taxon>
        <taxon>Pseudomonadota</taxon>
        <taxon>Alphaproteobacteria</taxon>
        <taxon>Hyphomicrobiales</taxon>
        <taxon>Nitrobacteraceae</taxon>
        <taxon>Rhodoplanes</taxon>
    </lineage>
</organism>
<reference evidence="10" key="1">
    <citation type="submission" date="2018-10" db="EMBL/GenBank/DDBJ databases">
        <authorList>
            <person name="Peiro R."/>
            <person name="Begona"/>
            <person name="Cbmso G."/>
            <person name="Lopez M."/>
            <person name="Gonzalez S."/>
            <person name="Sacristan E."/>
            <person name="Castillo E."/>
        </authorList>
    </citation>
    <scope>NUCLEOTIDE SEQUENCE [LARGE SCALE GENOMIC DNA]</scope>
</reference>
<dbReference type="GO" id="GO:0071949">
    <property type="term" value="F:FAD binding"/>
    <property type="evidence" value="ECO:0007669"/>
    <property type="project" value="InterPro"/>
</dbReference>
<dbReference type="InterPro" id="IPR051205">
    <property type="entry name" value="UbiH/COQ6_monooxygenase"/>
</dbReference>
<dbReference type="RefSeq" id="WP_129609624.1">
    <property type="nucleotide sequence ID" value="NZ_UWOC01000155.1"/>
</dbReference>
<dbReference type="NCBIfam" id="TIGR01988">
    <property type="entry name" value="Ubi-OHases"/>
    <property type="match status" value="1"/>
</dbReference>